<dbReference type="Pfam" id="PF00248">
    <property type="entry name" value="Aldo_ket_red"/>
    <property type="match status" value="1"/>
</dbReference>
<evidence type="ECO:0000259" key="2">
    <source>
        <dbReference type="Pfam" id="PF00248"/>
    </source>
</evidence>
<dbReference type="Gene3D" id="3.20.20.100">
    <property type="entry name" value="NADP-dependent oxidoreductase domain"/>
    <property type="match status" value="1"/>
</dbReference>
<dbReference type="EMBL" id="ML977015">
    <property type="protein sequence ID" value="KAF1951780.1"/>
    <property type="molecule type" value="Genomic_DNA"/>
</dbReference>
<organism evidence="3 4">
    <name type="scientific">Byssothecium circinans</name>
    <dbReference type="NCBI Taxonomy" id="147558"/>
    <lineage>
        <taxon>Eukaryota</taxon>
        <taxon>Fungi</taxon>
        <taxon>Dikarya</taxon>
        <taxon>Ascomycota</taxon>
        <taxon>Pezizomycotina</taxon>
        <taxon>Dothideomycetes</taxon>
        <taxon>Pleosporomycetidae</taxon>
        <taxon>Pleosporales</taxon>
        <taxon>Massarineae</taxon>
        <taxon>Massarinaceae</taxon>
        <taxon>Byssothecium</taxon>
    </lineage>
</organism>
<dbReference type="SUPFAM" id="SSF51430">
    <property type="entry name" value="NAD(P)-linked oxidoreductase"/>
    <property type="match status" value="1"/>
</dbReference>
<dbReference type="PANTHER" id="PTHR43364:SF4">
    <property type="entry name" value="NAD(P)-LINKED OXIDOREDUCTASE SUPERFAMILY PROTEIN"/>
    <property type="match status" value="1"/>
</dbReference>
<reference evidence="3" key="1">
    <citation type="journal article" date="2020" name="Stud. Mycol.">
        <title>101 Dothideomycetes genomes: a test case for predicting lifestyles and emergence of pathogens.</title>
        <authorList>
            <person name="Haridas S."/>
            <person name="Albert R."/>
            <person name="Binder M."/>
            <person name="Bloem J."/>
            <person name="Labutti K."/>
            <person name="Salamov A."/>
            <person name="Andreopoulos B."/>
            <person name="Baker S."/>
            <person name="Barry K."/>
            <person name="Bills G."/>
            <person name="Bluhm B."/>
            <person name="Cannon C."/>
            <person name="Castanera R."/>
            <person name="Culley D."/>
            <person name="Daum C."/>
            <person name="Ezra D."/>
            <person name="Gonzalez J."/>
            <person name="Henrissat B."/>
            <person name="Kuo A."/>
            <person name="Liang C."/>
            <person name="Lipzen A."/>
            <person name="Lutzoni F."/>
            <person name="Magnuson J."/>
            <person name="Mondo S."/>
            <person name="Nolan M."/>
            <person name="Ohm R."/>
            <person name="Pangilinan J."/>
            <person name="Park H.-J."/>
            <person name="Ramirez L."/>
            <person name="Alfaro M."/>
            <person name="Sun H."/>
            <person name="Tritt A."/>
            <person name="Yoshinaga Y."/>
            <person name="Zwiers L.-H."/>
            <person name="Turgeon B."/>
            <person name="Goodwin S."/>
            <person name="Spatafora J."/>
            <person name="Crous P."/>
            <person name="Grigoriev I."/>
        </authorList>
    </citation>
    <scope>NUCLEOTIDE SEQUENCE</scope>
    <source>
        <strain evidence="3">CBS 675.92</strain>
    </source>
</reference>
<dbReference type="InterPro" id="IPR036812">
    <property type="entry name" value="NAD(P)_OxRdtase_dom_sf"/>
</dbReference>
<dbReference type="Proteomes" id="UP000800035">
    <property type="component" value="Unassembled WGS sequence"/>
</dbReference>
<dbReference type="InterPro" id="IPR050523">
    <property type="entry name" value="AKR_Detox_Biosynth"/>
</dbReference>
<evidence type="ECO:0000313" key="4">
    <source>
        <dbReference type="Proteomes" id="UP000800035"/>
    </source>
</evidence>
<dbReference type="AlphaFoldDB" id="A0A6A5THY2"/>
<protein>
    <submittedName>
        <fullName evidence="3">Aldo/keto reductase</fullName>
    </submittedName>
</protein>
<accession>A0A6A5THY2</accession>
<evidence type="ECO:0000313" key="3">
    <source>
        <dbReference type="EMBL" id="KAF1951780.1"/>
    </source>
</evidence>
<sequence>MAPITNLDIIFGAMTFGKEADLNWQSRGLSIHTKLFPNVASILGRRPTHLDAAGLRGGLEIVPIEETLKAVNDLCKEGKFKKWGVSNYMAWEVATICEISDKQGYSRPSVYQGVYNALFRTVEHELLPCLRKYGMAFYAYNPLAGGYLTDRRFDENRMRGKMYRARYWNDAFFNAFEVVRPVVKKVGLRESEAALRWVVWHGVLKWEFADKIIIGASSKKQLEMNLKDLEGSELPDEVLTAFDSGYEKCRVVTWAYFH</sequence>
<proteinExistence type="predicted"/>
<gene>
    <name evidence="3" type="ORF">CC80DRAFT_519251</name>
</gene>
<dbReference type="OrthoDB" id="2310150at2759"/>
<name>A0A6A5THY2_9PLEO</name>
<keyword evidence="1" id="KW-0560">Oxidoreductase</keyword>
<evidence type="ECO:0000256" key="1">
    <source>
        <dbReference type="ARBA" id="ARBA00023002"/>
    </source>
</evidence>
<dbReference type="InterPro" id="IPR023210">
    <property type="entry name" value="NADP_OxRdtase_dom"/>
</dbReference>
<keyword evidence="4" id="KW-1185">Reference proteome</keyword>
<dbReference type="GO" id="GO:0016491">
    <property type="term" value="F:oxidoreductase activity"/>
    <property type="evidence" value="ECO:0007669"/>
    <property type="project" value="UniProtKB-KW"/>
</dbReference>
<dbReference type="PANTHER" id="PTHR43364">
    <property type="entry name" value="NADH-SPECIFIC METHYLGLYOXAL REDUCTASE-RELATED"/>
    <property type="match status" value="1"/>
</dbReference>
<feature type="domain" description="NADP-dependent oxidoreductase" evidence="2">
    <location>
        <begin position="61"/>
        <end position="244"/>
    </location>
</feature>